<dbReference type="InParanoid" id="A8NU17"/>
<keyword evidence="13" id="KW-1185">Reference proteome</keyword>
<dbReference type="RefSeq" id="XP_001836359.1">
    <property type="nucleotide sequence ID" value="XM_001836307.1"/>
</dbReference>
<dbReference type="KEGG" id="cci:CC1G_06444"/>
<dbReference type="OMA" id="YQEEWIP"/>
<sequence length="260" mass="28019">MRFSTVLGAAFSLSSLLLGVVRAEESVTEGEPEITASAAFPEDNAFNQIVNGRKNALTVTVSNKSGLNATLVQILGSLTNPNTGKLVKNLTEAKYNGFPLLQDIDMQIPYVFYSEFKPGEHRLNLWVEHQIDDKKYRVEAYDSVVSVVEPEFSIFDIKLILTYLIVAGILGGAGFLTYQSYVPQKKKGKKTAAPAASTPVTATATGAGGYEEEWIPAHHLKKPKSAKKASGGFTSGTSGDELSAAETSGTEARRRKGKKN</sequence>
<dbReference type="VEuPathDB" id="FungiDB:CC1G_06444"/>
<dbReference type="GeneID" id="6012902"/>
<evidence type="ECO:0000256" key="8">
    <source>
        <dbReference type="ARBA" id="ARBA00038311"/>
    </source>
</evidence>
<dbReference type="PANTHER" id="PTHR12924:SF0">
    <property type="entry name" value="TRANSLOCON-ASSOCIATED PROTEIN SUBUNIT ALPHA"/>
    <property type="match status" value="1"/>
</dbReference>
<evidence type="ECO:0000256" key="5">
    <source>
        <dbReference type="ARBA" id="ARBA00022989"/>
    </source>
</evidence>
<keyword evidence="3 11" id="KW-0732">Signal</keyword>
<comment type="subcellular location">
    <subcellularLocation>
        <location evidence="1">Endoplasmic reticulum membrane</location>
        <topology evidence="1">Single-pass type I membrane protein</topology>
    </subcellularLocation>
</comment>
<evidence type="ECO:0000256" key="6">
    <source>
        <dbReference type="ARBA" id="ARBA00023136"/>
    </source>
</evidence>
<keyword evidence="6 10" id="KW-0472">Membrane</keyword>
<evidence type="ECO:0000313" key="12">
    <source>
        <dbReference type="EMBL" id="EAU85543.1"/>
    </source>
</evidence>
<keyword evidence="2 10" id="KW-0812">Transmembrane</keyword>
<evidence type="ECO:0000256" key="9">
    <source>
        <dbReference type="SAM" id="MobiDB-lite"/>
    </source>
</evidence>
<evidence type="ECO:0000256" key="1">
    <source>
        <dbReference type="ARBA" id="ARBA00004115"/>
    </source>
</evidence>
<name>A8NU17_COPC7</name>
<feature type="region of interest" description="Disordered" evidence="9">
    <location>
        <begin position="221"/>
        <end position="260"/>
    </location>
</feature>
<dbReference type="InterPro" id="IPR005595">
    <property type="entry name" value="TRAP_alpha"/>
</dbReference>
<dbReference type="Proteomes" id="UP000001861">
    <property type="component" value="Unassembled WGS sequence"/>
</dbReference>
<evidence type="ECO:0000256" key="10">
    <source>
        <dbReference type="SAM" id="Phobius"/>
    </source>
</evidence>
<dbReference type="AlphaFoldDB" id="A8NU17"/>
<organism evidence="12 13">
    <name type="scientific">Coprinopsis cinerea (strain Okayama-7 / 130 / ATCC MYA-4618 / FGSC 9003)</name>
    <name type="common">Inky cap fungus</name>
    <name type="synonym">Hormographiella aspergillata</name>
    <dbReference type="NCBI Taxonomy" id="240176"/>
    <lineage>
        <taxon>Eukaryota</taxon>
        <taxon>Fungi</taxon>
        <taxon>Dikarya</taxon>
        <taxon>Basidiomycota</taxon>
        <taxon>Agaricomycotina</taxon>
        <taxon>Agaricomycetes</taxon>
        <taxon>Agaricomycetidae</taxon>
        <taxon>Agaricales</taxon>
        <taxon>Agaricineae</taxon>
        <taxon>Psathyrellaceae</taxon>
        <taxon>Coprinopsis</taxon>
    </lineage>
</organism>
<gene>
    <name evidence="12" type="ORF">CC1G_06444</name>
</gene>
<evidence type="ECO:0008006" key="14">
    <source>
        <dbReference type="Google" id="ProtNLM"/>
    </source>
</evidence>
<reference evidence="12 13" key="1">
    <citation type="journal article" date="2010" name="Proc. Natl. Acad. Sci. U.S.A.">
        <title>Insights into evolution of multicellular fungi from the assembled chromosomes of the mushroom Coprinopsis cinerea (Coprinus cinereus).</title>
        <authorList>
            <person name="Stajich J.E."/>
            <person name="Wilke S.K."/>
            <person name="Ahren D."/>
            <person name="Au C.H."/>
            <person name="Birren B.W."/>
            <person name="Borodovsky M."/>
            <person name="Burns C."/>
            <person name="Canback B."/>
            <person name="Casselton L.A."/>
            <person name="Cheng C.K."/>
            <person name="Deng J."/>
            <person name="Dietrich F.S."/>
            <person name="Fargo D.C."/>
            <person name="Farman M.L."/>
            <person name="Gathman A.C."/>
            <person name="Goldberg J."/>
            <person name="Guigo R."/>
            <person name="Hoegger P.J."/>
            <person name="Hooker J.B."/>
            <person name="Huggins A."/>
            <person name="James T.Y."/>
            <person name="Kamada T."/>
            <person name="Kilaru S."/>
            <person name="Kodira C."/>
            <person name="Kues U."/>
            <person name="Kupfer D."/>
            <person name="Kwan H.S."/>
            <person name="Lomsadze A."/>
            <person name="Li W."/>
            <person name="Lilly W.W."/>
            <person name="Ma L.J."/>
            <person name="Mackey A.J."/>
            <person name="Manning G."/>
            <person name="Martin F."/>
            <person name="Muraguchi H."/>
            <person name="Natvig D.O."/>
            <person name="Palmerini H."/>
            <person name="Ramesh M.A."/>
            <person name="Rehmeyer C.J."/>
            <person name="Roe B.A."/>
            <person name="Shenoy N."/>
            <person name="Stanke M."/>
            <person name="Ter-Hovhannisyan V."/>
            <person name="Tunlid A."/>
            <person name="Velagapudi R."/>
            <person name="Vision T.J."/>
            <person name="Zeng Q."/>
            <person name="Zolan M.E."/>
            <person name="Pukkila P.J."/>
        </authorList>
    </citation>
    <scope>NUCLEOTIDE SEQUENCE [LARGE SCALE GENOMIC DNA]</scope>
    <source>
        <strain evidence="13">Okayama-7 / 130 / ATCC MYA-4618 / FGSC 9003</strain>
    </source>
</reference>
<comment type="caution">
    <text evidence="12">The sequence shown here is derived from an EMBL/GenBank/DDBJ whole genome shotgun (WGS) entry which is preliminary data.</text>
</comment>
<keyword evidence="5 10" id="KW-1133">Transmembrane helix</keyword>
<evidence type="ECO:0000256" key="2">
    <source>
        <dbReference type="ARBA" id="ARBA00022692"/>
    </source>
</evidence>
<keyword evidence="4" id="KW-0256">Endoplasmic reticulum</keyword>
<protein>
    <recommendedName>
        <fullName evidence="14">Signal sequence receptor subunit alpha</fullName>
    </recommendedName>
</protein>
<dbReference type="OrthoDB" id="1926781at2759"/>
<dbReference type="Pfam" id="PF03896">
    <property type="entry name" value="TRAP_alpha"/>
    <property type="match status" value="1"/>
</dbReference>
<feature type="transmembrane region" description="Helical" evidence="10">
    <location>
        <begin position="160"/>
        <end position="181"/>
    </location>
</feature>
<evidence type="ECO:0000313" key="13">
    <source>
        <dbReference type="Proteomes" id="UP000001861"/>
    </source>
</evidence>
<evidence type="ECO:0000256" key="3">
    <source>
        <dbReference type="ARBA" id="ARBA00022729"/>
    </source>
</evidence>
<evidence type="ECO:0000256" key="4">
    <source>
        <dbReference type="ARBA" id="ARBA00022824"/>
    </source>
</evidence>
<feature type="signal peptide" evidence="11">
    <location>
        <begin position="1"/>
        <end position="23"/>
    </location>
</feature>
<dbReference type="eggNOG" id="ENOG502S7BF">
    <property type="taxonomic scope" value="Eukaryota"/>
</dbReference>
<comment type="similarity">
    <text evidence="8">Belongs to the IRC22 family.</text>
</comment>
<evidence type="ECO:0000256" key="7">
    <source>
        <dbReference type="ARBA" id="ARBA00037565"/>
    </source>
</evidence>
<feature type="chain" id="PRO_5002724472" description="Signal sequence receptor subunit alpha" evidence="11">
    <location>
        <begin position="24"/>
        <end position="260"/>
    </location>
</feature>
<dbReference type="EMBL" id="AACS02000004">
    <property type="protein sequence ID" value="EAU85543.1"/>
    <property type="molecule type" value="Genomic_DNA"/>
</dbReference>
<comment type="function">
    <text evidence="7">Is probably involved in a pathway contributing to genomic integrity.</text>
</comment>
<proteinExistence type="inferred from homology"/>
<accession>A8NU17</accession>
<evidence type="ECO:0000256" key="11">
    <source>
        <dbReference type="SAM" id="SignalP"/>
    </source>
</evidence>
<feature type="compositionally biased region" description="Polar residues" evidence="9">
    <location>
        <begin position="235"/>
        <end position="250"/>
    </location>
</feature>
<dbReference type="PANTHER" id="PTHR12924">
    <property type="entry name" value="TRANSLOCON-ASSOCIATED PROTEIN, ALPHA SUBUNIT"/>
    <property type="match status" value="1"/>
</dbReference>
<dbReference type="GO" id="GO:0005789">
    <property type="term" value="C:endoplasmic reticulum membrane"/>
    <property type="evidence" value="ECO:0007669"/>
    <property type="project" value="UniProtKB-SubCell"/>
</dbReference>